<reference evidence="1 7" key="4">
    <citation type="journal article" date="2023" name="Phytobiomes J">
        <title>Deciphering the key players within the bacterial microbiota associated with aerial crown gall tumors on rhododendron: Insights into the gallobiome.</title>
        <authorList>
            <person name="Kuzmanovic N."/>
            <person name="Nesme J."/>
            <person name="Wolf J."/>
            <person name="Neumann-Schaal M."/>
            <person name="Petersen J."/>
            <person name="Fernandez-Gnecco G."/>
            <person name="Sproeer C."/>
            <person name="Bunk B."/>
            <person name="Overmann J."/>
            <person name="Sorensen S.J."/>
            <person name="Idczak E."/>
            <person name="Smalla K."/>
        </authorList>
    </citation>
    <scope>NUCLEOTIDE SEQUENCE [LARGE SCALE GENOMIC DNA]</scope>
    <source>
        <strain evidence="1">Rho-11.1</strain>
        <strain evidence="2">Rho-14.1</strain>
        <strain evidence="7">rho-14.1</strain>
    </source>
</reference>
<sequence>MTDATFLSALSRIPDGYVRGKFDGRLWGATIKRSADGRRIWLFAEELAGTDIVSFNLYRIKSGAAVLKPCEMSCEKVIEFVLGFSVTPEL</sequence>
<organism evidence="4 5">
    <name type="scientific">Agrobacterium rosae</name>
    <dbReference type="NCBI Taxonomy" id="1972867"/>
    <lineage>
        <taxon>Bacteria</taxon>
        <taxon>Pseudomonadati</taxon>
        <taxon>Pseudomonadota</taxon>
        <taxon>Alphaproteobacteria</taxon>
        <taxon>Hyphomicrobiales</taxon>
        <taxon>Rhizobiaceae</taxon>
        <taxon>Rhizobium/Agrobacterium group</taxon>
        <taxon>Agrobacterium</taxon>
    </lineage>
</organism>
<reference evidence="4" key="2">
    <citation type="submission" date="2016-10" db="EMBL/GenBank/DDBJ databases">
        <authorList>
            <person name="de Groot N.N."/>
        </authorList>
    </citation>
    <scope>NUCLEOTIDE SEQUENCE [LARGE SCALE GENOMIC DNA]</scope>
    <source>
        <strain evidence="4">DSM25559</strain>
    </source>
</reference>
<proteinExistence type="predicted"/>
<reference evidence="5" key="1">
    <citation type="submission" date="2016-10" db="EMBL/GenBank/DDBJ databases">
        <authorList>
            <person name="Wibberg D."/>
        </authorList>
    </citation>
    <scope>NUCLEOTIDE SEQUENCE [LARGE SCALE GENOMIC DNA]</scope>
</reference>
<dbReference type="Proteomes" id="UP001277561">
    <property type="component" value="Unassembled WGS sequence"/>
</dbReference>
<evidence type="ECO:0000313" key="5">
    <source>
        <dbReference type="Proteomes" id="UP000187891"/>
    </source>
</evidence>
<name>A0A1R3U6Y2_9HYPH</name>
<evidence type="ECO:0000313" key="1">
    <source>
        <dbReference type="EMBL" id="MDX8302180.1"/>
    </source>
</evidence>
<dbReference type="STRING" id="1907666.DSM25559_4116"/>
<dbReference type="EMBL" id="JAVRAF010000002">
    <property type="protein sequence ID" value="MDX8302180.1"/>
    <property type="molecule type" value="Genomic_DNA"/>
</dbReference>
<evidence type="ECO:0000313" key="6">
    <source>
        <dbReference type="Proteomes" id="UP000237447"/>
    </source>
</evidence>
<dbReference type="RefSeq" id="WP_077122181.1">
    <property type="nucleotide sequence ID" value="NZ_CP192765.1"/>
</dbReference>
<dbReference type="EMBL" id="FMUE01000012">
    <property type="protein sequence ID" value="SCX33168.1"/>
    <property type="molecule type" value="Genomic_DNA"/>
</dbReference>
<dbReference type="Proteomes" id="UP000187891">
    <property type="component" value="Unassembled WGS sequence"/>
</dbReference>
<accession>A0A1R3U6Y2</accession>
<keyword evidence="7" id="KW-1185">Reference proteome</keyword>
<reference evidence="3 6" key="3">
    <citation type="journal article" date="2018" name="Syst. Appl. Microbiol.">
        <title>Agrobacterium rosae sp. nov., isolated from galls on different agricultural crops.</title>
        <authorList>
            <person name="Kuzmanovic N."/>
            <person name="Pulawska J."/>
            <person name="Smalla K."/>
            <person name="Nesme X."/>
        </authorList>
    </citation>
    <scope>NUCLEOTIDE SEQUENCE [LARGE SCALE GENOMIC DNA]</scope>
    <source>
        <strain evidence="3 6">NCPPB 1650</strain>
    </source>
</reference>
<dbReference type="AlphaFoldDB" id="A0A1R3U6Y2"/>
<evidence type="ECO:0000313" key="7">
    <source>
        <dbReference type="Proteomes" id="UP001277561"/>
    </source>
</evidence>
<dbReference type="GeneID" id="86880914"/>
<dbReference type="Proteomes" id="UP000237447">
    <property type="component" value="Unassembled WGS sequence"/>
</dbReference>
<dbReference type="EMBL" id="JAVRAD010000002">
    <property type="protein sequence ID" value="MDX8329115.1"/>
    <property type="molecule type" value="Genomic_DNA"/>
</dbReference>
<dbReference type="EMBL" id="NXEJ01000008">
    <property type="protein sequence ID" value="POO49999.1"/>
    <property type="molecule type" value="Genomic_DNA"/>
</dbReference>
<evidence type="ECO:0008006" key="8">
    <source>
        <dbReference type="Google" id="ProtNLM"/>
    </source>
</evidence>
<gene>
    <name evidence="3" type="ORF">CPJ18_16490</name>
    <name evidence="4" type="ORF">DSM25559_4116</name>
    <name evidence="1" type="ORF">RMR22_07975</name>
    <name evidence="2" type="ORF">RMS29_07725</name>
</gene>
<protein>
    <recommendedName>
        <fullName evidence="8">Peptide methionine sulfoxide reductase</fullName>
    </recommendedName>
</protein>
<evidence type="ECO:0000313" key="4">
    <source>
        <dbReference type="EMBL" id="SCX33168.1"/>
    </source>
</evidence>
<accession>A0A2S4E8X2</accession>
<evidence type="ECO:0000313" key="2">
    <source>
        <dbReference type="EMBL" id="MDX8329115.1"/>
    </source>
</evidence>
<evidence type="ECO:0000313" key="3">
    <source>
        <dbReference type="EMBL" id="POO49999.1"/>
    </source>
</evidence>